<proteinExistence type="predicted"/>
<organism evidence="3">
    <name type="scientific">Tetraodon nigroviridis</name>
    <name type="common">Spotted green pufferfish</name>
    <name type="synonym">Chelonodon nigroviridis</name>
    <dbReference type="NCBI Taxonomy" id="99883"/>
    <lineage>
        <taxon>Eukaryota</taxon>
        <taxon>Metazoa</taxon>
        <taxon>Chordata</taxon>
        <taxon>Craniata</taxon>
        <taxon>Vertebrata</taxon>
        <taxon>Euteleostomi</taxon>
        <taxon>Actinopterygii</taxon>
        <taxon>Neopterygii</taxon>
        <taxon>Teleostei</taxon>
        <taxon>Neoteleostei</taxon>
        <taxon>Acanthomorphata</taxon>
        <taxon>Eupercaria</taxon>
        <taxon>Tetraodontiformes</taxon>
        <taxon>Tetradontoidea</taxon>
        <taxon>Tetraodontidae</taxon>
        <taxon>Tetraodon</taxon>
    </lineage>
</organism>
<feature type="compositionally biased region" description="Pro residues" evidence="1">
    <location>
        <begin position="28"/>
        <end position="42"/>
    </location>
</feature>
<comment type="caution">
    <text evidence="3">The sequence shown here is derived from an EMBL/GenBank/DDBJ whole genome shotgun (WGS) entry which is preliminary data.</text>
</comment>
<reference evidence="3" key="1">
    <citation type="journal article" date="2004" name="Nature">
        <title>Genome duplication in the teleost fish Tetraodon nigroviridis reveals the early vertebrate proto-karyotype.</title>
        <authorList>
            <person name="Jaillon O."/>
            <person name="Aury J.-M."/>
            <person name="Brunet F."/>
            <person name="Petit J.-L."/>
            <person name="Stange-Thomann N."/>
            <person name="Mauceli E."/>
            <person name="Bouneau L."/>
            <person name="Fischer C."/>
            <person name="Ozouf-Costaz C."/>
            <person name="Bernot A."/>
            <person name="Nicaud S."/>
            <person name="Jaffe D."/>
            <person name="Fisher S."/>
            <person name="Lutfalla G."/>
            <person name="Dossat C."/>
            <person name="Segurens B."/>
            <person name="Dasilva C."/>
            <person name="Salanoubat M."/>
            <person name="Levy M."/>
            <person name="Boudet N."/>
            <person name="Castellano S."/>
            <person name="Anthouard V."/>
            <person name="Jubin C."/>
            <person name="Castelli V."/>
            <person name="Katinka M."/>
            <person name="Vacherie B."/>
            <person name="Biemont C."/>
            <person name="Skalli Z."/>
            <person name="Cattolico L."/>
            <person name="Poulain J."/>
            <person name="De Berardinis V."/>
            <person name="Cruaud C."/>
            <person name="Duprat S."/>
            <person name="Brottier P."/>
            <person name="Coutanceau J.-P."/>
            <person name="Gouzy J."/>
            <person name="Parra G."/>
            <person name="Lardier G."/>
            <person name="Chapple C."/>
            <person name="McKernan K.J."/>
            <person name="McEwan P."/>
            <person name="Bosak S."/>
            <person name="Kellis M."/>
            <person name="Volff J.-N."/>
            <person name="Guigo R."/>
            <person name="Zody M.C."/>
            <person name="Mesirov J."/>
            <person name="Lindblad-Toh K."/>
            <person name="Birren B."/>
            <person name="Nusbaum C."/>
            <person name="Kahn D."/>
            <person name="Robinson-Rechavi M."/>
            <person name="Laudet V."/>
            <person name="Schachter V."/>
            <person name="Quetier F."/>
            <person name="Saurin W."/>
            <person name="Scarpelli C."/>
            <person name="Wincker P."/>
            <person name="Lander E.S."/>
            <person name="Weissenbach J."/>
            <person name="Roest Crollius H."/>
        </authorList>
    </citation>
    <scope>NUCLEOTIDE SEQUENCE [LARGE SCALE GENOMIC DNA]</scope>
</reference>
<dbReference type="SUPFAM" id="SSF48726">
    <property type="entry name" value="Immunoglobulin"/>
    <property type="match status" value="1"/>
</dbReference>
<feature type="chain" id="PRO_5004243874" evidence="2">
    <location>
        <begin position="22"/>
        <end position="326"/>
    </location>
</feature>
<dbReference type="KEGG" id="tng:GSTEN00015691G001"/>
<dbReference type="EMBL" id="CAAE01014547">
    <property type="protein sequence ID" value="CAF98109.1"/>
    <property type="molecule type" value="Genomic_DNA"/>
</dbReference>
<evidence type="ECO:0000313" key="3">
    <source>
        <dbReference type="EMBL" id="CAF98109.1"/>
    </source>
</evidence>
<dbReference type="InterPro" id="IPR036179">
    <property type="entry name" value="Ig-like_dom_sf"/>
</dbReference>
<evidence type="ECO:0000256" key="2">
    <source>
        <dbReference type="SAM" id="SignalP"/>
    </source>
</evidence>
<dbReference type="Gene3D" id="2.60.40.10">
    <property type="entry name" value="Immunoglobulins"/>
    <property type="match status" value="1"/>
</dbReference>
<feature type="region of interest" description="Disordered" evidence="1">
    <location>
        <begin position="25"/>
        <end position="44"/>
    </location>
</feature>
<sequence>MTTSGWTNTLLLLLSLSGSACSPLHTHIPPPSPSSRPPPLSVQPPDRCLLMSPSRLVVRFGDPVAVNCSVLQAGFQVLGWEVSLVRDSVQEANQPDLLAAGFKVHPSARLGLSWSHHGELPRVARGQDDQLDRPAHLLRHLRPAGAVRPPAPRFSLQASGEGLHQLRQPHRAGAGGPAVHAAVPRARRRPRGEPDGDLLQRNHGPEHAADQKLRGHPGDGGLHADRHATRRRRRRPVLSPAGLSHQTAGEGGRAPPLRGEGKPPPSGHLVPQRPGGGPAGPLQQRACWEVHGPGQRDPGAEELHSGGGSCGGPRWVRSLPSLQQHS</sequence>
<gene>
    <name evidence="3" type="ORF">GSTENG00015691001</name>
</gene>
<feature type="compositionally biased region" description="Basic and acidic residues" evidence="1">
    <location>
        <begin position="191"/>
        <end position="227"/>
    </location>
</feature>
<keyword evidence="2" id="KW-0732">Signal</keyword>
<reference evidence="3" key="2">
    <citation type="submission" date="2004-02" db="EMBL/GenBank/DDBJ databases">
        <authorList>
            <consortium name="Genoscope"/>
            <consortium name="Whitehead Institute Centre for Genome Research"/>
        </authorList>
    </citation>
    <scope>NUCLEOTIDE SEQUENCE</scope>
</reference>
<feature type="region of interest" description="Disordered" evidence="1">
    <location>
        <begin position="167"/>
        <end position="326"/>
    </location>
</feature>
<protein>
    <submittedName>
        <fullName evidence="3">(spotted green pufferfish) hypothetical protein</fullName>
    </submittedName>
</protein>
<accession>Q4SMM3</accession>
<dbReference type="AlphaFoldDB" id="Q4SMM3"/>
<evidence type="ECO:0000256" key="1">
    <source>
        <dbReference type="SAM" id="MobiDB-lite"/>
    </source>
</evidence>
<feature type="signal peptide" evidence="2">
    <location>
        <begin position="1"/>
        <end position="21"/>
    </location>
</feature>
<dbReference type="InterPro" id="IPR013783">
    <property type="entry name" value="Ig-like_fold"/>
</dbReference>
<name>Q4SMM3_TETNG</name>
<dbReference type="OrthoDB" id="5843397at2759"/>